<dbReference type="InterPro" id="IPR012334">
    <property type="entry name" value="Pectin_lyas_fold"/>
</dbReference>
<dbReference type="SMART" id="SM00710">
    <property type="entry name" value="PbH1"/>
    <property type="match status" value="6"/>
</dbReference>
<reference evidence="2" key="1">
    <citation type="submission" date="2021-12" db="EMBL/GenBank/DDBJ databases">
        <authorList>
            <person name="Li Y."/>
        </authorList>
    </citation>
    <scope>NUCLEOTIDE SEQUENCE</scope>
    <source>
        <strain evidence="2">DKSPLA3</strain>
    </source>
</reference>
<dbReference type="InterPro" id="IPR039448">
    <property type="entry name" value="Beta_helix"/>
</dbReference>
<organism evidence="2 3">
    <name type="scientific">Rhizobium quercicola</name>
    <dbReference type="NCBI Taxonomy" id="2901226"/>
    <lineage>
        <taxon>Bacteria</taxon>
        <taxon>Pseudomonadati</taxon>
        <taxon>Pseudomonadota</taxon>
        <taxon>Alphaproteobacteria</taxon>
        <taxon>Hyphomicrobiales</taxon>
        <taxon>Rhizobiaceae</taxon>
        <taxon>Rhizobium/Agrobacterium group</taxon>
        <taxon>Rhizobium</taxon>
    </lineage>
</organism>
<dbReference type="NCBIfam" id="TIGR03807">
    <property type="entry name" value="RR_fam_repeat"/>
    <property type="match status" value="1"/>
</dbReference>
<dbReference type="EMBL" id="JAJOZR010000005">
    <property type="protein sequence ID" value="MCD7109306.1"/>
    <property type="molecule type" value="Genomic_DNA"/>
</dbReference>
<comment type="caution">
    <text evidence="2">The sequence shown here is derived from an EMBL/GenBank/DDBJ whole genome shotgun (WGS) entry which is preliminary data.</text>
</comment>
<dbReference type="AlphaFoldDB" id="A0A9X1NSP5"/>
<dbReference type="SUPFAM" id="SSF51126">
    <property type="entry name" value="Pectin lyase-like"/>
    <property type="match status" value="1"/>
</dbReference>
<name>A0A9X1NSP5_9HYPH</name>
<dbReference type="RefSeq" id="WP_231813802.1">
    <property type="nucleotide sequence ID" value="NZ_JAJOZR010000005.1"/>
</dbReference>
<accession>A0A9X1NSP5</accession>
<evidence type="ECO:0000313" key="2">
    <source>
        <dbReference type="EMBL" id="MCD7109306.1"/>
    </source>
</evidence>
<dbReference type="PANTHER" id="PTHR36453:SF1">
    <property type="entry name" value="RIGHT HANDED BETA HELIX DOMAIN-CONTAINING PROTEIN"/>
    <property type="match status" value="1"/>
</dbReference>
<dbReference type="Gene3D" id="2.160.20.10">
    <property type="entry name" value="Single-stranded right-handed beta-helix, Pectin lyase-like"/>
    <property type="match status" value="1"/>
</dbReference>
<dbReference type="InterPro" id="IPR006626">
    <property type="entry name" value="PbH1"/>
</dbReference>
<dbReference type="Proteomes" id="UP001139089">
    <property type="component" value="Unassembled WGS sequence"/>
</dbReference>
<evidence type="ECO:0000313" key="3">
    <source>
        <dbReference type="Proteomes" id="UP001139089"/>
    </source>
</evidence>
<keyword evidence="3" id="KW-1185">Reference proteome</keyword>
<evidence type="ECO:0000259" key="1">
    <source>
        <dbReference type="Pfam" id="PF13229"/>
    </source>
</evidence>
<dbReference type="NCBIfam" id="TIGR03808">
    <property type="entry name" value="RR_plus_rpt_1"/>
    <property type="match status" value="1"/>
</dbReference>
<dbReference type="Pfam" id="PF13229">
    <property type="entry name" value="Beta_helix"/>
    <property type="match status" value="1"/>
</dbReference>
<gene>
    <name evidence="2" type="ORF">LRX75_09625</name>
</gene>
<feature type="domain" description="Right handed beta helix" evidence="1">
    <location>
        <begin position="159"/>
        <end position="315"/>
    </location>
</feature>
<dbReference type="InterPro" id="IPR022444">
    <property type="entry name" value="Cofactor-bd_rpt"/>
</dbReference>
<dbReference type="InterPro" id="IPR011050">
    <property type="entry name" value="Pectin_lyase_fold/virulence"/>
</dbReference>
<proteinExistence type="predicted"/>
<sequence length="452" mass="46563">MTTRRTVLFALASLPVSLGIPQTRAASLPEGFRGALDAADFGVRPGRRADQSKAFRALLAEAVERRLPVMLPPGDYRLSGIALPDGLTLAGTPGATRLIASDESPLLTAENRARLTLTGLTFDGDGHAGDPGRGLVDLDGIERLTIDNCAISGRTAGHGLTLKRCAGRIRDNDISDAGGVGIFAIDSRGLSITGNTVADCGNGGILVHRSQAGSDGTLVSGNRISRMAARDGGTGQNGNGINIFRAGDVIVSGNHVSDCALSAIRANAAENVLISANQCLRSGETAIYSEFGFQGAIVTGNVIDTAANGISIVNFDAGGRLATVGQNIVRNITGIGPYVSDGAGFGFGISAEADTVVTGNVIEQVARWALVLGWGPYLRNVSVTGNVIRVAQLGCGVTVADGAGTALITDNLFESVGDAILGYRWTEKASADLVDGRTEAFPHLTVTGNRRV</sequence>
<dbReference type="InterPro" id="IPR022388">
    <property type="entry name" value="CHP03808"/>
</dbReference>
<dbReference type="PANTHER" id="PTHR36453">
    <property type="entry name" value="SECRETED PROTEIN-RELATED"/>
    <property type="match status" value="1"/>
</dbReference>
<protein>
    <submittedName>
        <fullName evidence="2">TIGR03808 family TAT-translocated repetitive protein</fullName>
    </submittedName>
</protein>